<keyword evidence="3" id="KW-1185">Reference proteome</keyword>
<dbReference type="Proteomes" id="UP000248340">
    <property type="component" value="Unassembled WGS sequence"/>
</dbReference>
<accession>A0A319CN18</accession>
<evidence type="ECO:0000256" key="1">
    <source>
        <dbReference type="SAM" id="MobiDB-lite"/>
    </source>
</evidence>
<dbReference type="AlphaFoldDB" id="A0A319CN18"/>
<reference evidence="2 3" key="1">
    <citation type="submission" date="2016-12" db="EMBL/GenBank/DDBJ databases">
        <title>The genomes of Aspergillus section Nigri reveals drivers in fungal speciation.</title>
        <authorList>
            <consortium name="DOE Joint Genome Institute"/>
            <person name="Vesth T.C."/>
            <person name="Nybo J."/>
            <person name="Theobald S."/>
            <person name="Brandl J."/>
            <person name="Frisvad J.C."/>
            <person name="Nielsen K.F."/>
            <person name="Lyhne E.K."/>
            <person name="Kogle M.E."/>
            <person name="Kuo A."/>
            <person name="Riley R."/>
            <person name="Clum A."/>
            <person name="Nolan M."/>
            <person name="Lipzen A."/>
            <person name="Salamov A."/>
            <person name="Henrissat B."/>
            <person name="Wiebenga A."/>
            <person name="De Vries R.P."/>
            <person name="Grigoriev I.V."/>
            <person name="Mortensen U.H."/>
            <person name="Andersen M.R."/>
            <person name="Baker S.E."/>
        </authorList>
    </citation>
    <scope>NUCLEOTIDE SEQUENCE [LARGE SCALE GENOMIC DNA]</scope>
    <source>
        <strain evidence="2 3">CBS 121591</strain>
    </source>
</reference>
<proteinExistence type="predicted"/>
<gene>
    <name evidence="2" type="ORF">BO82DRAFT_53254</name>
</gene>
<dbReference type="VEuPathDB" id="FungiDB:BO82DRAFT_53254"/>
<sequence>MTKHGSKQQPTGQSQTNNPTSDFPLEPLSLFNQSTNQAILVNGTGPQGTTLRDCQPTLTRGMFQVPKQKLSEIQRLLPVPENQLPAPLMNGQCYSEVGRASRGMPSDGTSFPSFPHNHTLSPQPPPHRNPIENLHLLFLPYLATRLRAYVCMHGCPLSLFPRRTAY</sequence>
<dbReference type="RefSeq" id="XP_025497086.1">
    <property type="nucleotide sequence ID" value="XM_025641302.1"/>
</dbReference>
<protein>
    <submittedName>
        <fullName evidence="2">Uncharacterized protein</fullName>
    </submittedName>
</protein>
<evidence type="ECO:0000313" key="3">
    <source>
        <dbReference type="Proteomes" id="UP000248340"/>
    </source>
</evidence>
<feature type="region of interest" description="Disordered" evidence="1">
    <location>
        <begin position="1"/>
        <end position="28"/>
    </location>
</feature>
<evidence type="ECO:0000313" key="2">
    <source>
        <dbReference type="EMBL" id="PYH86886.1"/>
    </source>
</evidence>
<name>A0A319CN18_9EURO</name>
<dbReference type="EMBL" id="KZ821675">
    <property type="protein sequence ID" value="PYH86886.1"/>
    <property type="molecule type" value="Genomic_DNA"/>
</dbReference>
<dbReference type="OrthoDB" id="10317140at2759"/>
<organism evidence="2 3">
    <name type="scientific">Aspergillus uvarum CBS 121591</name>
    <dbReference type="NCBI Taxonomy" id="1448315"/>
    <lineage>
        <taxon>Eukaryota</taxon>
        <taxon>Fungi</taxon>
        <taxon>Dikarya</taxon>
        <taxon>Ascomycota</taxon>
        <taxon>Pezizomycotina</taxon>
        <taxon>Eurotiomycetes</taxon>
        <taxon>Eurotiomycetidae</taxon>
        <taxon>Eurotiales</taxon>
        <taxon>Aspergillaceae</taxon>
        <taxon>Aspergillus</taxon>
        <taxon>Aspergillus subgen. Circumdati</taxon>
    </lineage>
</organism>
<feature type="compositionally biased region" description="Polar residues" evidence="1">
    <location>
        <begin position="7"/>
        <end position="21"/>
    </location>
</feature>
<dbReference type="GeneID" id="37144044"/>